<name>A0ACC2HUK3_9PLEO</name>
<keyword evidence="2" id="KW-1185">Reference proteome</keyword>
<gene>
    <name evidence="1" type="ORF">OPT61_g9419</name>
</gene>
<sequence length="130" mass="14375">MYLLSCLFDHPTQPIIQIWTYRSIGFRQPQHQTSLSSPRPWQSKKSPPSAPIIVGVIRSPLVPAKTAKKVQPMNSAAQHSTAQHMNTVPSCFDITPSLPISTTEREREKEVRFSRAAGNVYGSSASADNT</sequence>
<evidence type="ECO:0000313" key="2">
    <source>
        <dbReference type="Proteomes" id="UP001153331"/>
    </source>
</evidence>
<proteinExistence type="predicted"/>
<organism evidence="1 2">
    <name type="scientific">Boeremia exigua</name>
    <dbReference type="NCBI Taxonomy" id="749465"/>
    <lineage>
        <taxon>Eukaryota</taxon>
        <taxon>Fungi</taxon>
        <taxon>Dikarya</taxon>
        <taxon>Ascomycota</taxon>
        <taxon>Pezizomycotina</taxon>
        <taxon>Dothideomycetes</taxon>
        <taxon>Pleosporomycetidae</taxon>
        <taxon>Pleosporales</taxon>
        <taxon>Pleosporineae</taxon>
        <taxon>Didymellaceae</taxon>
        <taxon>Boeremia</taxon>
    </lineage>
</organism>
<protein>
    <submittedName>
        <fullName evidence="1">Uncharacterized protein</fullName>
    </submittedName>
</protein>
<accession>A0ACC2HUK3</accession>
<dbReference type="Proteomes" id="UP001153331">
    <property type="component" value="Unassembled WGS sequence"/>
</dbReference>
<comment type="caution">
    <text evidence="1">The sequence shown here is derived from an EMBL/GenBank/DDBJ whole genome shotgun (WGS) entry which is preliminary data.</text>
</comment>
<evidence type="ECO:0000313" key="1">
    <source>
        <dbReference type="EMBL" id="KAJ8106614.1"/>
    </source>
</evidence>
<reference evidence="1" key="1">
    <citation type="submission" date="2022-11" db="EMBL/GenBank/DDBJ databases">
        <title>Genome Sequence of Boeremia exigua.</title>
        <authorList>
            <person name="Buettner E."/>
        </authorList>
    </citation>
    <scope>NUCLEOTIDE SEQUENCE</scope>
    <source>
        <strain evidence="1">CU02</strain>
    </source>
</reference>
<dbReference type="EMBL" id="JAPHNI010001119">
    <property type="protein sequence ID" value="KAJ8106614.1"/>
    <property type="molecule type" value="Genomic_DNA"/>
</dbReference>